<evidence type="ECO:0000259" key="9">
    <source>
        <dbReference type="PROSITE" id="PS50157"/>
    </source>
</evidence>
<dbReference type="EMBL" id="CAXKWB010001621">
    <property type="protein sequence ID" value="CAL4064969.1"/>
    <property type="molecule type" value="Genomic_DNA"/>
</dbReference>
<evidence type="ECO:0000256" key="7">
    <source>
        <dbReference type="ARBA" id="ARBA00023242"/>
    </source>
</evidence>
<evidence type="ECO:0000313" key="10">
    <source>
        <dbReference type="EMBL" id="CAL4064969.1"/>
    </source>
</evidence>
<comment type="caution">
    <text evidence="10">The sequence shown here is derived from an EMBL/GenBank/DDBJ whole genome shotgun (WGS) entry which is preliminary data.</text>
</comment>
<dbReference type="InterPro" id="IPR013087">
    <property type="entry name" value="Znf_C2H2_type"/>
</dbReference>
<feature type="domain" description="C2H2-type" evidence="9">
    <location>
        <begin position="5"/>
        <end position="32"/>
    </location>
</feature>
<evidence type="ECO:0000256" key="5">
    <source>
        <dbReference type="ARBA" id="ARBA00022771"/>
    </source>
</evidence>
<evidence type="ECO:0000256" key="8">
    <source>
        <dbReference type="PROSITE-ProRule" id="PRU00042"/>
    </source>
</evidence>
<evidence type="ECO:0000256" key="6">
    <source>
        <dbReference type="ARBA" id="ARBA00022833"/>
    </source>
</evidence>
<feature type="domain" description="C2H2-type" evidence="9">
    <location>
        <begin position="249"/>
        <end position="271"/>
    </location>
</feature>
<dbReference type="FunFam" id="3.30.160.60:FF:000303">
    <property type="entry name" value="Zinc finger protein 41"/>
    <property type="match status" value="1"/>
</dbReference>
<feature type="domain" description="C2H2-type" evidence="9">
    <location>
        <begin position="221"/>
        <end position="248"/>
    </location>
</feature>
<protein>
    <recommendedName>
        <fullName evidence="9">C2H2-type domain-containing protein</fullName>
    </recommendedName>
</protein>
<gene>
    <name evidence="10" type="ORF">MNOR_LOCUS4427</name>
</gene>
<dbReference type="InterPro" id="IPR038765">
    <property type="entry name" value="Papain-like_cys_pep_sf"/>
</dbReference>
<dbReference type="Pfam" id="PF00096">
    <property type="entry name" value="zf-C2H2"/>
    <property type="match status" value="4"/>
</dbReference>
<organism evidence="10 11">
    <name type="scientific">Meganyctiphanes norvegica</name>
    <name type="common">Northern krill</name>
    <name type="synonym">Thysanopoda norvegica</name>
    <dbReference type="NCBI Taxonomy" id="48144"/>
    <lineage>
        <taxon>Eukaryota</taxon>
        <taxon>Metazoa</taxon>
        <taxon>Ecdysozoa</taxon>
        <taxon>Arthropoda</taxon>
        <taxon>Crustacea</taxon>
        <taxon>Multicrustacea</taxon>
        <taxon>Malacostraca</taxon>
        <taxon>Eumalacostraca</taxon>
        <taxon>Eucarida</taxon>
        <taxon>Euphausiacea</taxon>
        <taxon>Euphausiidae</taxon>
        <taxon>Meganyctiphanes</taxon>
    </lineage>
</organism>
<evidence type="ECO:0000256" key="3">
    <source>
        <dbReference type="ARBA" id="ARBA00022723"/>
    </source>
</evidence>
<name>A0AAV2PUA7_MEGNR</name>
<dbReference type="GO" id="GO:0005634">
    <property type="term" value="C:nucleus"/>
    <property type="evidence" value="ECO:0007669"/>
    <property type="project" value="UniProtKB-SubCell"/>
</dbReference>
<dbReference type="GO" id="GO:0008270">
    <property type="term" value="F:zinc ion binding"/>
    <property type="evidence" value="ECO:0007669"/>
    <property type="project" value="UniProtKB-KW"/>
</dbReference>
<dbReference type="InterPro" id="IPR036236">
    <property type="entry name" value="Znf_C2H2_sf"/>
</dbReference>
<evidence type="ECO:0000256" key="2">
    <source>
        <dbReference type="ARBA" id="ARBA00006991"/>
    </source>
</evidence>
<keyword evidence="11" id="KW-1185">Reference proteome</keyword>
<evidence type="ECO:0000256" key="1">
    <source>
        <dbReference type="ARBA" id="ARBA00004123"/>
    </source>
</evidence>
<keyword evidence="3" id="KW-0479">Metal-binding</keyword>
<comment type="subcellular location">
    <subcellularLocation>
        <location evidence="1">Nucleus</location>
    </subcellularLocation>
</comment>
<comment type="similarity">
    <text evidence="2">Belongs to the krueppel C2H2-type zinc-finger protein family.</text>
</comment>
<feature type="non-terminal residue" evidence="10">
    <location>
        <position position="282"/>
    </location>
</feature>
<dbReference type="Proteomes" id="UP001497623">
    <property type="component" value="Unassembled WGS sequence"/>
</dbReference>
<keyword evidence="7" id="KW-0539">Nucleus</keyword>
<feature type="domain" description="C2H2-type" evidence="9">
    <location>
        <begin position="33"/>
        <end position="60"/>
    </location>
</feature>
<accession>A0AAV2PUA7</accession>
<keyword evidence="6" id="KW-0862">Zinc</keyword>
<proteinExistence type="inferred from homology"/>
<dbReference type="FunFam" id="3.30.160.60:FF:000151">
    <property type="entry name" value="Zinc finger and SCAN domain-containing 21"/>
    <property type="match status" value="1"/>
</dbReference>
<reference evidence="10 11" key="1">
    <citation type="submission" date="2024-05" db="EMBL/GenBank/DDBJ databases">
        <authorList>
            <person name="Wallberg A."/>
        </authorList>
    </citation>
    <scope>NUCLEOTIDE SEQUENCE [LARGE SCALE GENOMIC DNA]</scope>
</reference>
<dbReference type="GO" id="GO:1990837">
    <property type="term" value="F:sequence-specific double-stranded DNA binding"/>
    <property type="evidence" value="ECO:0007669"/>
    <property type="project" value="UniProtKB-ARBA"/>
</dbReference>
<dbReference type="PANTHER" id="PTHR16515:SF49">
    <property type="entry name" value="GASTRULA ZINC FINGER PROTEIN XLCGF49.1-LIKE-RELATED"/>
    <property type="match status" value="1"/>
</dbReference>
<dbReference type="InterPro" id="IPR050331">
    <property type="entry name" value="Zinc_finger"/>
</dbReference>
<evidence type="ECO:0000256" key="4">
    <source>
        <dbReference type="ARBA" id="ARBA00022737"/>
    </source>
</evidence>
<dbReference type="SMART" id="SM00355">
    <property type="entry name" value="ZnF_C2H2"/>
    <property type="match status" value="4"/>
</dbReference>
<keyword evidence="4" id="KW-0677">Repeat</keyword>
<dbReference type="PANTHER" id="PTHR16515">
    <property type="entry name" value="PR DOMAIN ZINC FINGER PROTEIN"/>
    <property type="match status" value="1"/>
</dbReference>
<dbReference type="PROSITE" id="PS00028">
    <property type="entry name" value="ZINC_FINGER_C2H2_1"/>
    <property type="match status" value="4"/>
</dbReference>
<dbReference type="AlphaFoldDB" id="A0AAV2PUA7"/>
<dbReference type="GO" id="GO:0010468">
    <property type="term" value="P:regulation of gene expression"/>
    <property type="evidence" value="ECO:0007669"/>
    <property type="project" value="TreeGrafter"/>
</dbReference>
<sequence length="282" mass="32354">MAKPFQCSLCEKSFSHNDQLMIHMKVHAGEKPYSCRHCDKTFAKNCDLITHLKTHTGEEPYQCSYTCQVSSEVTLRNTDTCSGLHESINGSSIDNIIQNNWVSTIERKCNSCQQDPIQIKQETFNTLPDILMVQAKMFNAEIRNQGFFNKKILSEFKVDNDICETKEAIFSNQQNIHLVDMDSKEGVKVNRFYKSEKNCSSLNELNGRQLMNVEQSGELPYQCSDCALTFSKMNDLIVHLKTHNGDELYQCIRCNKAFSDNTEFTDHLITHGVNNIYKCKQC</sequence>
<dbReference type="SUPFAM" id="SSF57667">
    <property type="entry name" value="beta-beta-alpha zinc fingers"/>
    <property type="match status" value="2"/>
</dbReference>
<keyword evidence="5 8" id="KW-0863">Zinc-finger</keyword>
<dbReference type="PROSITE" id="PS50157">
    <property type="entry name" value="ZINC_FINGER_C2H2_2"/>
    <property type="match status" value="4"/>
</dbReference>
<dbReference type="Gene3D" id="3.30.160.60">
    <property type="entry name" value="Classic Zinc Finger"/>
    <property type="match status" value="4"/>
</dbReference>
<evidence type="ECO:0000313" key="11">
    <source>
        <dbReference type="Proteomes" id="UP001497623"/>
    </source>
</evidence>
<dbReference type="SUPFAM" id="SSF54001">
    <property type="entry name" value="Cysteine proteinases"/>
    <property type="match status" value="1"/>
</dbReference>